<protein>
    <recommendedName>
        <fullName evidence="7">HAT C-terminal dimerisation domain-containing protein</fullName>
    </recommendedName>
</protein>
<reference evidence="8 9" key="1">
    <citation type="journal article" date="2015" name="Genome Biol.">
        <title>Comparative genomics of Steinernema reveals deeply conserved gene regulatory networks.</title>
        <authorList>
            <person name="Dillman A.R."/>
            <person name="Macchietto M."/>
            <person name="Porter C.F."/>
            <person name="Rogers A."/>
            <person name="Williams B."/>
            <person name="Antoshechkin I."/>
            <person name="Lee M.M."/>
            <person name="Goodwin Z."/>
            <person name="Lu X."/>
            <person name="Lewis E.E."/>
            <person name="Goodrich-Blair H."/>
            <person name="Stock S.P."/>
            <person name="Adams B.J."/>
            <person name="Sternberg P.W."/>
            <person name="Mortazavi A."/>
        </authorList>
    </citation>
    <scope>NUCLEOTIDE SEQUENCE [LARGE SCALE GENOMIC DNA]</scope>
    <source>
        <strain evidence="8 9">ALL</strain>
    </source>
</reference>
<reference evidence="8 9" key="2">
    <citation type="journal article" date="2019" name="G3 (Bethesda)">
        <title>Hybrid Assembly of the Genome of the Entomopathogenic Nematode Steinernema carpocapsae Identifies the X-Chromosome.</title>
        <authorList>
            <person name="Serra L."/>
            <person name="Macchietto M."/>
            <person name="Macias-Munoz A."/>
            <person name="McGill C.J."/>
            <person name="Rodriguez I.M."/>
            <person name="Rodriguez B."/>
            <person name="Murad R."/>
            <person name="Mortazavi A."/>
        </authorList>
    </citation>
    <scope>NUCLEOTIDE SEQUENCE [LARGE SCALE GENOMIC DNA]</scope>
    <source>
        <strain evidence="8 9">ALL</strain>
    </source>
</reference>
<dbReference type="OrthoDB" id="10051975at2759"/>
<dbReference type="PANTHER" id="PTHR46481">
    <property type="entry name" value="ZINC FINGER BED DOMAIN-CONTAINING PROTEIN 4"/>
    <property type="match status" value="1"/>
</dbReference>
<sequence length="854" mass="95087">MDYGEAASDDHLNIDDNDLPFEFASNGSGCKLPEPCPTTSRVDSSSEDQQRFPGSAQSKGDVNENEHSQSPSRSAHPVYMYVSRTTTEWTCKTCERCFKGPRLFNITRHFKRSHPEIFSEIEALRLQMNPDDVANYLVPLISAATNGIVSSPGVSISSTGSVTKQSLYETHKTSSKQPTKKMKAGNVVSSVDFAQKQIASIVSSGILQPSTFENEEVRRLLSLIPGFTVPNKKAIENLVENDVMTTFSMISQILESTSQMSLMALSVDVQLQEGSHPGFIAVFGHYYDVRAKTFERILIDIADFPDRPPKNSVDGAINEILSKFASRLSLDNHKISRTTVLEVPRLVPAYRKPFINLFTEQDGNQRELEESDYCTVSCCPERLSVIPNCAEKGIQMEKEGLRDKKLSAWIKTSESSKHVSCAAQLMQEVMANVFQEDVEMIKAVKSMTDIFKKITSSVDVVKQLMERTNGNELRIPSSNRWCSVLGSIDVFLTMKSQIEAVCKANRWDFLSEDKLDLISKVTTITNPILRFSERLQAVDSPTVSLLLPGLIKLIEHLKKSGMEISSHYASKLITEVEKLFAHVLHSGEPGYDPIYLVSTLLDRRVAHMVAEYYDTKQQRTIIMNTISQMFPELREKCETSGSEIVLEDSSPFGFGTIASSISVPSATSLEGSELVPYFHRFIRLPTSSSSIEFWMENEHDFPILSKVAVSILSIPASTIQLQPTLTAINERVAKQLQEVQGTKLPKWLRSNIFLAFNEHLTKGEPAPDGLSGNCSDTSCSPLLSKDPPNKASKNRTKFVAVKMECDSNDESSFTPMKEETMLEPASKIRKKHNEERRHSTASSTSSKSSVNGCL</sequence>
<dbReference type="AlphaFoldDB" id="A0A4U5NDL2"/>
<dbReference type="GO" id="GO:0046983">
    <property type="term" value="F:protein dimerization activity"/>
    <property type="evidence" value="ECO:0007669"/>
    <property type="project" value="InterPro"/>
</dbReference>
<dbReference type="InterPro" id="IPR052035">
    <property type="entry name" value="ZnF_BED_domain_contain"/>
</dbReference>
<evidence type="ECO:0000256" key="4">
    <source>
        <dbReference type="ARBA" id="ARBA00022833"/>
    </source>
</evidence>
<name>A0A4U5NDL2_STECR</name>
<keyword evidence="3" id="KW-0863">Zinc-finger</keyword>
<feature type="region of interest" description="Disordered" evidence="6">
    <location>
        <begin position="808"/>
        <end position="854"/>
    </location>
</feature>
<dbReference type="InterPro" id="IPR012337">
    <property type="entry name" value="RNaseH-like_sf"/>
</dbReference>
<feature type="region of interest" description="Disordered" evidence="6">
    <location>
        <begin position="25"/>
        <end position="78"/>
    </location>
</feature>
<feature type="region of interest" description="Disordered" evidence="6">
    <location>
        <begin position="1"/>
        <end position="20"/>
    </location>
</feature>
<evidence type="ECO:0000259" key="7">
    <source>
        <dbReference type="Pfam" id="PF05699"/>
    </source>
</evidence>
<evidence type="ECO:0000313" key="9">
    <source>
        <dbReference type="Proteomes" id="UP000298663"/>
    </source>
</evidence>
<comment type="subcellular location">
    <subcellularLocation>
        <location evidence="1">Nucleus</location>
    </subcellularLocation>
</comment>
<evidence type="ECO:0000256" key="2">
    <source>
        <dbReference type="ARBA" id="ARBA00022723"/>
    </source>
</evidence>
<proteinExistence type="predicted"/>
<comment type="caution">
    <text evidence="8">The sequence shown here is derived from an EMBL/GenBank/DDBJ whole genome shotgun (WGS) entry which is preliminary data.</text>
</comment>
<keyword evidence="9" id="KW-1185">Reference proteome</keyword>
<evidence type="ECO:0000256" key="3">
    <source>
        <dbReference type="ARBA" id="ARBA00022771"/>
    </source>
</evidence>
<dbReference type="EMBL" id="AZBU02000004">
    <property type="protein sequence ID" value="TKR80814.1"/>
    <property type="molecule type" value="Genomic_DNA"/>
</dbReference>
<feature type="compositionally biased region" description="Low complexity" evidence="6">
    <location>
        <begin position="840"/>
        <end position="854"/>
    </location>
</feature>
<evidence type="ECO:0000256" key="5">
    <source>
        <dbReference type="ARBA" id="ARBA00023242"/>
    </source>
</evidence>
<dbReference type="InterPro" id="IPR008906">
    <property type="entry name" value="HATC_C_dom"/>
</dbReference>
<dbReference type="Proteomes" id="UP000298663">
    <property type="component" value="Unassembled WGS sequence"/>
</dbReference>
<dbReference type="GO" id="GO:0005634">
    <property type="term" value="C:nucleus"/>
    <property type="evidence" value="ECO:0007669"/>
    <property type="project" value="UniProtKB-SubCell"/>
</dbReference>
<dbReference type="PANTHER" id="PTHR46481:SF10">
    <property type="entry name" value="ZINC FINGER BED DOMAIN-CONTAINING PROTEIN 39"/>
    <property type="match status" value="1"/>
</dbReference>
<keyword evidence="4" id="KW-0862">Zinc</keyword>
<organism evidence="8 9">
    <name type="scientific">Steinernema carpocapsae</name>
    <name type="common">Entomopathogenic nematode</name>
    <dbReference type="NCBI Taxonomy" id="34508"/>
    <lineage>
        <taxon>Eukaryota</taxon>
        <taxon>Metazoa</taxon>
        <taxon>Ecdysozoa</taxon>
        <taxon>Nematoda</taxon>
        <taxon>Chromadorea</taxon>
        <taxon>Rhabditida</taxon>
        <taxon>Tylenchina</taxon>
        <taxon>Panagrolaimomorpha</taxon>
        <taxon>Strongyloidoidea</taxon>
        <taxon>Steinernematidae</taxon>
        <taxon>Steinernema</taxon>
    </lineage>
</organism>
<dbReference type="Pfam" id="PF05699">
    <property type="entry name" value="Dimer_Tnp_hAT"/>
    <property type="match status" value="1"/>
</dbReference>
<evidence type="ECO:0000256" key="1">
    <source>
        <dbReference type="ARBA" id="ARBA00004123"/>
    </source>
</evidence>
<evidence type="ECO:0000313" key="8">
    <source>
        <dbReference type="EMBL" id="TKR80814.1"/>
    </source>
</evidence>
<feature type="domain" description="HAT C-terminal dimerisation" evidence="7">
    <location>
        <begin position="688"/>
        <end position="719"/>
    </location>
</feature>
<keyword evidence="2" id="KW-0479">Metal-binding</keyword>
<dbReference type="GO" id="GO:0008270">
    <property type="term" value="F:zinc ion binding"/>
    <property type="evidence" value="ECO:0007669"/>
    <property type="project" value="UniProtKB-KW"/>
</dbReference>
<accession>A0A4U5NDL2</accession>
<evidence type="ECO:0000256" key="6">
    <source>
        <dbReference type="SAM" id="MobiDB-lite"/>
    </source>
</evidence>
<keyword evidence="5" id="KW-0539">Nucleus</keyword>
<dbReference type="SUPFAM" id="SSF53098">
    <property type="entry name" value="Ribonuclease H-like"/>
    <property type="match status" value="1"/>
</dbReference>
<gene>
    <name evidence="8" type="ORF">L596_014820</name>
</gene>